<proteinExistence type="predicted"/>
<dbReference type="AlphaFoldDB" id="A0A1H2UQR5"/>
<evidence type="ECO:0000256" key="1">
    <source>
        <dbReference type="SAM" id="MobiDB-lite"/>
    </source>
</evidence>
<dbReference type="OrthoDB" id="2962275at2"/>
<dbReference type="STRING" id="1122204.SAMN05421781_1820"/>
<gene>
    <name evidence="2" type="ORF">SAMN05421781_1820</name>
</gene>
<sequence>MAKKILLTEGGKYVDGSEPKVRKTFSVPDEAWKKTHFSSYSKAAASDDKSSRKQSTDKEKSSQDEESFLDKVKESGQKAAKWVSFKKSKDFLDEQTDDTFIEPIKDTAEEISDLNPVETTKNMIQGNAKEELVKTATEGVKNNPQAANAVAAAYMGKKFFNTLESARLAKEHAQEKVQETKQALEGKGEEAQEKLQKAVEQAKEKGQEAQEKLGEATGQLQENVQGGSNKSGKGGGKILRSLPEKGLSDLKGMEDIKGPSNIKTYSESRLRSYDEVKGVDDIKGISELKGLSNIKSYSDSKLKSYDDIKGISDIKGTENIKHYD</sequence>
<feature type="region of interest" description="Disordered" evidence="1">
    <location>
        <begin position="174"/>
        <end position="263"/>
    </location>
</feature>
<dbReference type="Proteomes" id="UP000199488">
    <property type="component" value="Unassembled WGS sequence"/>
</dbReference>
<evidence type="ECO:0000313" key="3">
    <source>
        <dbReference type="Proteomes" id="UP000199488"/>
    </source>
</evidence>
<feature type="region of interest" description="Disordered" evidence="1">
    <location>
        <begin position="37"/>
        <end position="80"/>
    </location>
</feature>
<feature type="compositionally biased region" description="Basic and acidic residues" evidence="1">
    <location>
        <begin position="45"/>
        <end position="76"/>
    </location>
</feature>
<feature type="compositionally biased region" description="Basic and acidic residues" evidence="1">
    <location>
        <begin position="242"/>
        <end position="257"/>
    </location>
</feature>
<reference evidence="2 3" key="1">
    <citation type="submission" date="2016-10" db="EMBL/GenBank/DDBJ databases">
        <authorList>
            <person name="de Groot N.N."/>
        </authorList>
    </citation>
    <scope>NUCLEOTIDE SEQUENCE [LARGE SCALE GENOMIC DNA]</scope>
    <source>
        <strain evidence="2 3">DSM 23126</strain>
    </source>
</reference>
<organism evidence="2 3">
    <name type="scientific">Marinococcus luteus</name>
    <dbReference type="NCBI Taxonomy" id="1122204"/>
    <lineage>
        <taxon>Bacteria</taxon>
        <taxon>Bacillati</taxon>
        <taxon>Bacillota</taxon>
        <taxon>Bacilli</taxon>
        <taxon>Bacillales</taxon>
        <taxon>Bacillaceae</taxon>
        <taxon>Marinococcus</taxon>
    </lineage>
</organism>
<feature type="compositionally biased region" description="Basic and acidic residues" evidence="1">
    <location>
        <begin position="174"/>
        <end position="214"/>
    </location>
</feature>
<accession>A0A1H2UQR5</accession>
<keyword evidence="3" id="KW-1185">Reference proteome</keyword>
<evidence type="ECO:0000313" key="2">
    <source>
        <dbReference type="EMBL" id="SDW57919.1"/>
    </source>
</evidence>
<dbReference type="RefSeq" id="WP_091614020.1">
    <property type="nucleotide sequence ID" value="NZ_FNNC01000003.1"/>
</dbReference>
<protein>
    <submittedName>
        <fullName evidence="2">Uncharacterized protein</fullName>
    </submittedName>
</protein>
<name>A0A1H2UQR5_9BACI</name>
<dbReference type="EMBL" id="FNNC01000003">
    <property type="protein sequence ID" value="SDW57919.1"/>
    <property type="molecule type" value="Genomic_DNA"/>
</dbReference>